<organism evidence="2 3">
    <name type="scientific">Nostoc spongiaeforme FACHB-130</name>
    <dbReference type="NCBI Taxonomy" id="1357510"/>
    <lineage>
        <taxon>Bacteria</taxon>
        <taxon>Bacillati</taxon>
        <taxon>Cyanobacteriota</taxon>
        <taxon>Cyanophyceae</taxon>
        <taxon>Nostocales</taxon>
        <taxon>Nostocaceae</taxon>
        <taxon>Nostoc</taxon>
    </lineage>
</organism>
<evidence type="ECO:0000313" key="2">
    <source>
        <dbReference type="EMBL" id="MBD2596112.1"/>
    </source>
</evidence>
<feature type="domain" description="DUF6888" evidence="1">
    <location>
        <begin position="3"/>
        <end position="56"/>
    </location>
</feature>
<gene>
    <name evidence="2" type="ORF">H6G74_17515</name>
</gene>
<dbReference type="RefSeq" id="WP_190672297.1">
    <property type="nucleotide sequence ID" value="NZ_JACJTB010000023.1"/>
</dbReference>
<comment type="caution">
    <text evidence="2">The sequence shown here is derived from an EMBL/GenBank/DDBJ whole genome shotgun (WGS) entry which is preliminary data.</text>
</comment>
<dbReference type="EMBL" id="JACJTB010000023">
    <property type="protein sequence ID" value="MBD2596112.1"/>
    <property type="molecule type" value="Genomic_DNA"/>
</dbReference>
<evidence type="ECO:0000259" key="1">
    <source>
        <dbReference type="Pfam" id="PF21828"/>
    </source>
</evidence>
<sequence length="61" mass="7275">MYPTTRQALMCMIICQYLSNFYREIQLFRFSDKTGNVFILAGDELQILVFRDGTWRFVNEA</sequence>
<evidence type="ECO:0000313" key="3">
    <source>
        <dbReference type="Proteomes" id="UP000603457"/>
    </source>
</evidence>
<accession>A0ABR8FZL5</accession>
<reference evidence="2 3" key="1">
    <citation type="journal article" date="2020" name="ISME J.">
        <title>Comparative genomics reveals insights into cyanobacterial evolution and habitat adaptation.</title>
        <authorList>
            <person name="Chen M.Y."/>
            <person name="Teng W.K."/>
            <person name="Zhao L."/>
            <person name="Hu C.X."/>
            <person name="Zhou Y.K."/>
            <person name="Han B.P."/>
            <person name="Song L.R."/>
            <person name="Shu W.S."/>
        </authorList>
    </citation>
    <scope>NUCLEOTIDE SEQUENCE [LARGE SCALE GENOMIC DNA]</scope>
    <source>
        <strain evidence="2 3">FACHB-130</strain>
    </source>
</reference>
<protein>
    <recommendedName>
        <fullName evidence="1">DUF6888 domain-containing protein</fullName>
    </recommendedName>
</protein>
<name>A0ABR8FZL5_9NOSO</name>
<keyword evidence="3" id="KW-1185">Reference proteome</keyword>
<dbReference type="Proteomes" id="UP000603457">
    <property type="component" value="Unassembled WGS sequence"/>
</dbReference>
<proteinExistence type="predicted"/>
<dbReference type="InterPro" id="IPR054181">
    <property type="entry name" value="DUF6888"/>
</dbReference>
<dbReference type="Pfam" id="PF21828">
    <property type="entry name" value="DUF6888"/>
    <property type="match status" value="1"/>
</dbReference>